<dbReference type="InterPro" id="IPR036390">
    <property type="entry name" value="WH_DNA-bd_sf"/>
</dbReference>
<protein>
    <submittedName>
        <fullName evidence="2">Helix-turn-helix transcriptional regulator</fullName>
    </submittedName>
</protein>
<dbReference type="InterPro" id="IPR036388">
    <property type="entry name" value="WH-like_DNA-bd_sf"/>
</dbReference>
<dbReference type="EMBL" id="JBBHLI010000014">
    <property type="protein sequence ID" value="MEK9502682.1"/>
    <property type="molecule type" value="Genomic_DNA"/>
</dbReference>
<sequence length="112" mass="12365">MPTDPTTPLSGLEYHLLLAVARGPLHGYAIRDAVEHDSEGALSPRAGSLYRVIARLTSAGWLRETEGPDEGPHPGRERRYYGLTPQGREVLRDEAARWRGAVALAERRLGRP</sequence>
<dbReference type="SUPFAM" id="SSF46785">
    <property type="entry name" value="Winged helix' DNA-binding domain"/>
    <property type="match status" value="1"/>
</dbReference>
<evidence type="ECO:0000313" key="3">
    <source>
        <dbReference type="Proteomes" id="UP001484239"/>
    </source>
</evidence>
<dbReference type="Gene3D" id="1.10.10.10">
    <property type="entry name" value="Winged helix-like DNA-binding domain superfamily/Winged helix DNA-binding domain"/>
    <property type="match status" value="1"/>
</dbReference>
<comment type="caution">
    <text evidence="2">The sequence shown here is derived from an EMBL/GenBank/DDBJ whole genome shotgun (WGS) entry which is preliminary data.</text>
</comment>
<dbReference type="RefSeq" id="WP_405279198.1">
    <property type="nucleotide sequence ID" value="NZ_CP144380.1"/>
</dbReference>
<gene>
    <name evidence="2" type="ORF">WI372_16930</name>
</gene>
<keyword evidence="3" id="KW-1185">Reference proteome</keyword>
<accession>A0ABU9ED74</accession>
<organism evidence="2 3">
    <name type="scientific">Gaopeijia maritima</name>
    <dbReference type="NCBI Taxonomy" id="3119007"/>
    <lineage>
        <taxon>Bacteria</taxon>
        <taxon>Pseudomonadati</taxon>
        <taxon>Gemmatimonadota</taxon>
        <taxon>Longimicrobiia</taxon>
        <taxon>Gaopeijiales</taxon>
        <taxon>Gaopeijiaceae</taxon>
        <taxon>Gaopeijia</taxon>
    </lineage>
</organism>
<dbReference type="PANTHER" id="PTHR33169:SF13">
    <property type="entry name" value="PADR-FAMILY TRANSCRIPTIONAL REGULATOR"/>
    <property type="match status" value="1"/>
</dbReference>
<reference evidence="2 3" key="1">
    <citation type="submission" date="2024-02" db="EMBL/GenBank/DDBJ databases">
        <title>A novel Gemmatimonadota bacterium.</title>
        <authorList>
            <person name="Du Z.-J."/>
            <person name="Ye Y.-Q."/>
        </authorList>
    </citation>
    <scope>NUCLEOTIDE SEQUENCE [LARGE SCALE GENOMIC DNA]</scope>
    <source>
        <strain evidence="2 3">DH-20</strain>
    </source>
</reference>
<name>A0ABU9ED74_9BACT</name>
<evidence type="ECO:0000313" key="2">
    <source>
        <dbReference type="EMBL" id="MEK9502682.1"/>
    </source>
</evidence>
<feature type="domain" description="Transcription regulator PadR N-terminal" evidence="1">
    <location>
        <begin position="17"/>
        <end position="92"/>
    </location>
</feature>
<proteinExistence type="predicted"/>
<evidence type="ECO:0000259" key="1">
    <source>
        <dbReference type="Pfam" id="PF03551"/>
    </source>
</evidence>
<dbReference type="PANTHER" id="PTHR33169">
    <property type="entry name" value="PADR-FAMILY TRANSCRIPTIONAL REGULATOR"/>
    <property type="match status" value="1"/>
</dbReference>
<dbReference type="Proteomes" id="UP001484239">
    <property type="component" value="Unassembled WGS sequence"/>
</dbReference>
<dbReference type="InterPro" id="IPR005149">
    <property type="entry name" value="Tscrpt_reg_PadR_N"/>
</dbReference>
<dbReference type="InterPro" id="IPR052509">
    <property type="entry name" value="Metal_resp_DNA-bind_regulator"/>
</dbReference>
<dbReference type="Pfam" id="PF03551">
    <property type="entry name" value="PadR"/>
    <property type="match status" value="1"/>
</dbReference>